<evidence type="ECO:0000256" key="1">
    <source>
        <dbReference type="PROSITE-ProRule" id="PRU00169"/>
    </source>
</evidence>
<keyword evidence="4" id="KW-0418">Kinase</keyword>
<evidence type="ECO:0000259" key="3">
    <source>
        <dbReference type="PROSITE" id="PS51833"/>
    </source>
</evidence>
<dbReference type="Gene3D" id="1.10.3210.10">
    <property type="entry name" value="Hypothetical protein af1432"/>
    <property type="match status" value="1"/>
</dbReference>
<evidence type="ECO:0000313" key="5">
    <source>
        <dbReference type="Proteomes" id="UP000077748"/>
    </source>
</evidence>
<evidence type="ECO:0000259" key="2">
    <source>
        <dbReference type="PROSITE" id="PS50110"/>
    </source>
</evidence>
<sequence>MTALSAAPTVLVAAADPWNRELLGQLVLSVRCDAAIEYCEDGDQAIDACRLRAFALVLAEQELAGTDGIDLLRHLRRSRRGTNAPDFILISAKADGASVRAVLPLAPSAYLVKPFNAEDLRQRLRSLLLEPGQEVSCAVPREPTGSLADFLAEARDAAEGAPLLAEVGESASRCLNTEGVSLEQLEEEFGRDPQITACLIAAANSAARHVGMPCLTLAQALARLGLAQACNLVLGLSLERAAQLVEPRLKERAAAFWALSQRTADAAEALAESLDVDAPRCYTAGLLHCLGDLAVLRTLEEWCRRGGALEDQEIDDSLKAFGASFGSTLRARWRLPLELRGLVAACYGMGSGVFSRKALILNLAARAARLPASQAGQLKEEKALRMLGLGPVELQLLQKFCGAEEPSAS</sequence>
<dbReference type="SUPFAM" id="SSF109604">
    <property type="entry name" value="HD-domain/PDEase-like"/>
    <property type="match status" value="1"/>
</dbReference>
<dbReference type="RefSeq" id="WP_064581702.1">
    <property type="nucleotide sequence ID" value="NZ_CP015878.1"/>
</dbReference>
<organism evidence="4 5">
    <name type="scientific">Pseudomonas citronellolis</name>
    <dbReference type="NCBI Taxonomy" id="53408"/>
    <lineage>
        <taxon>Bacteria</taxon>
        <taxon>Pseudomonadati</taxon>
        <taxon>Pseudomonadota</taxon>
        <taxon>Gammaproteobacteria</taxon>
        <taxon>Pseudomonadales</taxon>
        <taxon>Pseudomonadaceae</taxon>
        <taxon>Pseudomonas</taxon>
    </lineage>
</organism>
<reference evidence="4 5" key="1">
    <citation type="submission" date="2016-05" db="EMBL/GenBank/DDBJ databases">
        <title>Genome Sequence of Pseudomonas citronellolis Strain SJTE-3, an Estrogens and Persistent Organic Pollutants degradation strain.</title>
        <authorList>
            <person name="Liang R."/>
        </authorList>
    </citation>
    <scope>NUCLEOTIDE SEQUENCE [LARGE SCALE GENOMIC DNA]</scope>
    <source>
        <strain evidence="4 5">SJTE-3</strain>
    </source>
</reference>
<protein>
    <submittedName>
        <fullName evidence="4">Histidine kinase</fullName>
    </submittedName>
</protein>
<comment type="caution">
    <text evidence="1">Lacks conserved residue(s) required for the propagation of feature annotation.</text>
</comment>
<dbReference type="InterPro" id="IPR011006">
    <property type="entry name" value="CheY-like_superfamily"/>
</dbReference>
<dbReference type="SMART" id="SM00448">
    <property type="entry name" value="REC"/>
    <property type="match status" value="1"/>
</dbReference>
<dbReference type="PANTHER" id="PTHR33525">
    <property type="match status" value="1"/>
</dbReference>
<accession>A0A1A9K5H8</accession>
<dbReference type="Pfam" id="PF00072">
    <property type="entry name" value="Response_reg"/>
    <property type="match status" value="1"/>
</dbReference>
<dbReference type="GO" id="GO:0000160">
    <property type="term" value="P:phosphorelay signal transduction system"/>
    <property type="evidence" value="ECO:0007669"/>
    <property type="project" value="InterPro"/>
</dbReference>
<dbReference type="GO" id="GO:0016301">
    <property type="term" value="F:kinase activity"/>
    <property type="evidence" value="ECO:0007669"/>
    <property type="project" value="UniProtKB-KW"/>
</dbReference>
<dbReference type="CDD" id="cd00156">
    <property type="entry name" value="REC"/>
    <property type="match status" value="1"/>
</dbReference>
<dbReference type="Proteomes" id="UP000077748">
    <property type="component" value="Chromosome"/>
</dbReference>
<feature type="domain" description="Response regulatory" evidence="2">
    <location>
        <begin position="9"/>
        <end position="128"/>
    </location>
</feature>
<dbReference type="SUPFAM" id="SSF52172">
    <property type="entry name" value="CheY-like"/>
    <property type="match status" value="1"/>
</dbReference>
<name>A0A1A9K5H8_9PSED</name>
<dbReference type="Pfam" id="PF08668">
    <property type="entry name" value="HDOD"/>
    <property type="match status" value="1"/>
</dbReference>
<dbReference type="PROSITE" id="PS51833">
    <property type="entry name" value="HDOD"/>
    <property type="match status" value="1"/>
</dbReference>
<gene>
    <name evidence="4" type="ORF">A9C11_01965</name>
</gene>
<keyword evidence="4" id="KW-0808">Transferase</keyword>
<evidence type="ECO:0000313" key="4">
    <source>
        <dbReference type="EMBL" id="ANI12812.1"/>
    </source>
</evidence>
<proteinExistence type="predicted"/>
<dbReference type="InterPro" id="IPR052340">
    <property type="entry name" value="RNase_Y/CdgJ"/>
</dbReference>
<dbReference type="PANTHER" id="PTHR33525:SF3">
    <property type="entry name" value="RIBONUCLEASE Y"/>
    <property type="match status" value="1"/>
</dbReference>
<dbReference type="PROSITE" id="PS50110">
    <property type="entry name" value="RESPONSE_REGULATORY"/>
    <property type="match status" value="1"/>
</dbReference>
<dbReference type="InterPro" id="IPR013976">
    <property type="entry name" value="HDOD"/>
</dbReference>
<feature type="domain" description="HDOD" evidence="3">
    <location>
        <begin position="161"/>
        <end position="349"/>
    </location>
</feature>
<dbReference type="InterPro" id="IPR001789">
    <property type="entry name" value="Sig_transdc_resp-reg_receiver"/>
</dbReference>
<dbReference type="AlphaFoldDB" id="A0A1A9K5H8"/>
<dbReference type="EMBL" id="CP015878">
    <property type="protein sequence ID" value="ANI12812.1"/>
    <property type="molecule type" value="Genomic_DNA"/>
</dbReference>
<dbReference type="Gene3D" id="3.40.50.2300">
    <property type="match status" value="1"/>
</dbReference>